<evidence type="ECO:0000256" key="4">
    <source>
        <dbReference type="ARBA" id="ARBA00023125"/>
    </source>
</evidence>
<dbReference type="GO" id="GO:0005634">
    <property type="term" value="C:nucleus"/>
    <property type="evidence" value="ECO:0007669"/>
    <property type="project" value="UniProtKB-SubCell"/>
</dbReference>
<dbReference type="PANTHER" id="PTHR15741">
    <property type="entry name" value="BASIC HELIX-LOOP-HELIX ZIP TRANSCRIPTION FACTOR"/>
    <property type="match status" value="1"/>
</dbReference>
<keyword evidence="7" id="KW-0175">Coiled coil</keyword>
<keyword evidence="11" id="KW-1185">Reference proteome</keyword>
<organism evidence="10 11">
    <name type="scientific">Pyxicephalus adspersus</name>
    <name type="common">African bullfrog</name>
    <dbReference type="NCBI Taxonomy" id="30357"/>
    <lineage>
        <taxon>Eukaryota</taxon>
        <taxon>Metazoa</taxon>
        <taxon>Chordata</taxon>
        <taxon>Craniata</taxon>
        <taxon>Vertebrata</taxon>
        <taxon>Euteleostomi</taxon>
        <taxon>Amphibia</taxon>
        <taxon>Batrachia</taxon>
        <taxon>Anura</taxon>
        <taxon>Neobatrachia</taxon>
        <taxon>Ranoidea</taxon>
        <taxon>Pyxicephalidae</taxon>
        <taxon>Pyxicephalinae</taxon>
        <taxon>Pyxicephalus</taxon>
    </lineage>
</organism>
<gene>
    <name evidence="10" type="ORF">GDO54_001771</name>
</gene>
<evidence type="ECO:0000256" key="2">
    <source>
        <dbReference type="ARBA" id="ARBA00022553"/>
    </source>
</evidence>
<evidence type="ECO:0000256" key="1">
    <source>
        <dbReference type="ARBA" id="ARBA00004123"/>
    </source>
</evidence>
<keyword evidence="3" id="KW-0805">Transcription regulation</keyword>
<comment type="caution">
    <text evidence="10">The sequence shown here is derived from an EMBL/GenBank/DDBJ whole genome shotgun (WGS) entry which is preliminary data.</text>
</comment>
<dbReference type="Proteomes" id="UP001181693">
    <property type="component" value="Unassembled WGS sequence"/>
</dbReference>
<feature type="region of interest" description="Disordered" evidence="8">
    <location>
        <begin position="38"/>
        <end position="62"/>
    </location>
</feature>
<dbReference type="GO" id="GO:0046983">
    <property type="term" value="F:protein dimerization activity"/>
    <property type="evidence" value="ECO:0007669"/>
    <property type="project" value="InterPro"/>
</dbReference>
<dbReference type="InterPro" id="IPR052207">
    <property type="entry name" value="Max-like/E-box_TFs"/>
</dbReference>
<feature type="region of interest" description="Disordered" evidence="8">
    <location>
        <begin position="550"/>
        <end position="577"/>
    </location>
</feature>
<dbReference type="FunFam" id="4.10.280.10:FF:000028">
    <property type="entry name" value="MLX interacting protein like"/>
    <property type="match status" value="1"/>
</dbReference>
<feature type="compositionally biased region" description="Polar residues" evidence="8">
    <location>
        <begin position="497"/>
        <end position="507"/>
    </location>
</feature>
<feature type="region of interest" description="Disordered" evidence="8">
    <location>
        <begin position="452"/>
        <end position="514"/>
    </location>
</feature>
<dbReference type="AlphaFoldDB" id="A0AAV3B742"/>
<dbReference type="GO" id="GO:0000978">
    <property type="term" value="F:RNA polymerase II cis-regulatory region sequence-specific DNA binding"/>
    <property type="evidence" value="ECO:0007669"/>
    <property type="project" value="TreeGrafter"/>
</dbReference>
<comment type="subcellular location">
    <subcellularLocation>
        <location evidence="1">Nucleus</location>
    </subcellularLocation>
</comment>
<accession>A0AAV3B742</accession>
<evidence type="ECO:0000313" key="10">
    <source>
        <dbReference type="EMBL" id="DBA34188.1"/>
    </source>
</evidence>
<protein>
    <recommendedName>
        <fullName evidence="9">BHLH domain-containing protein</fullName>
    </recommendedName>
</protein>
<evidence type="ECO:0000256" key="3">
    <source>
        <dbReference type="ARBA" id="ARBA00023015"/>
    </source>
</evidence>
<evidence type="ECO:0000256" key="8">
    <source>
        <dbReference type="SAM" id="MobiDB-lite"/>
    </source>
</evidence>
<dbReference type="Gene3D" id="4.10.280.10">
    <property type="entry name" value="Helix-loop-helix DNA-binding domain"/>
    <property type="match status" value="1"/>
</dbReference>
<dbReference type="SMART" id="SM00353">
    <property type="entry name" value="HLH"/>
    <property type="match status" value="1"/>
</dbReference>
<dbReference type="SUPFAM" id="SSF47459">
    <property type="entry name" value="HLH, helix-loop-helix DNA-binding domain"/>
    <property type="match status" value="1"/>
</dbReference>
<proteinExistence type="predicted"/>
<feature type="compositionally biased region" description="Polar residues" evidence="8">
    <location>
        <begin position="477"/>
        <end position="490"/>
    </location>
</feature>
<keyword evidence="4" id="KW-0238">DNA-binding</keyword>
<evidence type="ECO:0000256" key="7">
    <source>
        <dbReference type="SAM" id="Coils"/>
    </source>
</evidence>
<evidence type="ECO:0000313" key="11">
    <source>
        <dbReference type="Proteomes" id="UP001181693"/>
    </source>
</evidence>
<dbReference type="PANTHER" id="PTHR15741:SF14">
    <property type="entry name" value="CARBOHYDRATE-RESPONSIVE ELEMENT-BINDING PROTEIN"/>
    <property type="match status" value="1"/>
</dbReference>
<keyword evidence="6" id="KW-0539">Nucleus</keyword>
<dbReference type="CDD" id="cd21771">
    <property type="entry name" value="NES2-NLS_ChREBP"/>
    <property type="match status" value="1"/>
</dbReference>
<name>A0AAV3B742_PYXAD</name>
<dbReference type="InterPro" id="IPR036638">
    <property type="entry name" value="HLH_DNA-bd_sf"/>
</dbReference>
<evidence type="ECO:0000256" key="5">
    <source>
        <dbReference type="ARBA" id="ARBA00023163"/>
    </source>
</evidence>
<feature type="domain" description="BHLH" evidence="9">
    <location>
        <begin position="604"/>
        <end position="658"/>
    </location>
</feature>
<sequence length="808" mass="90176">MAGCSTGRLSGVTPDSDSDSDTEGLRPRLQVIHSGHFMVSSPHNDDRHRGKEAKSPGNVPASSIDPTLTRLFECMSLAYSGKLVSPKWKNFKGLRLLWRDKIRLNNAIWRAWYLQYVEKRKTPVCGFVTPLDGSGDDHRKPEAVVLEGNYWKRRIEVVMKEYNKWRIYYKKRLKKHHQVGKSFQEKKIASSWRGGETLSGCFSTEEPRGKEDDMLFFLDCFLTDTSDTLFTTTHGQPSSYQYPDFDYVGNADMIQPELATLQPNLDDFMDISDFFGTPRPLPSQQPSVCFPEPHCYTSFTEGMNSQPQSTIVCNRVLQPSTSYIPRSDSCFLSTPLSSTYNSSAILCSTANPEPKPLSHYPEPTDRYTTDSYPPAPPISLPCVSSNLPLQDPDLLFPPVSCPKPPYSAVTTETTILNEAAPLTIHADVYPLYTEPSTPIETPHVFPMPKACTRVSASKPRRPSVERPTRPLPGVSQPCISASKPDSSAQLPSCGPNGLSNTTGSRSEAMSFPGIPVPPIPSPPTQGGLGFPPPPPAIFLSPVLCSPSSSTVSETTSLTGPPLRPKTERLSPSSICSDDRKDTLTVPCAQNSHAWNKNDNKKVESRRITHISAEQKRRCNIKLGFDTLHSLVTSLHGQHSNKLSKATTLQKTAEYIYKLQQERAQLQEEAQRLRHQVQELSDNINLCQQQLPASGVPVTHQHFQHMRQMFQNYVQNRTLQNWKFWLFSLLIRPLFDSFNRMVSTASMTDLRQTALDWLDQHCSLPALRPTVLSSLCQLSTTTSILSDPSLMPEQAVQAVTRGESGDNFF</sequence>
<feature type="region of interest" description="Disordered" evidence="8">
    <location>
        <begin position="1"/>
        <end position="24"/>
    </location>
</feature>
<dbReference type="EMBL" id="DYDO01000001">
    <property type="protein sequence ID" value="DBA34188.1"/>
    <property type="molecule type" value="Genomic_DNA"/>
</dbReference>
<reference evidence="10" key="1">
    <citation type="thesis" date="2020" institute="ProQuest LLC" country="789 East Eisenhower Parkway, Ann Arbor, MI, USA">
        <title>Comparative Genomics and Chromosome Evolution.</title>
        <authorList>
            <person name="Mudd A.B."/>
        </authorList>
    </citation>
    <scope>NUCLEOTIDE SEQUENCE</scope>
    <source>
        <strain evidence="10">1538</strain>
        <tissue evidence="10">Blood</tissue>
    </source>
</reference>
<feature type="compositionally biased region" description="Basic and acidic residues" evidence="8">
    <location>
        <begin position="43"/>
        <end position="54"/>
    </location>
</feature>
<dbReference type="Pfam" id="PF00010">
    <property type="entry name" value="HLH"/>
    <property type="match status" value="1"/>
</dbReference>
<keyword evidence="2" id="KW-0597">Phosphoprotein</keyword>
<dbReference type="InterPro" id="IPR011598">
    <property type="entry name" value="bHLH_dom"/>
</dbReference>
<dbReference type="GO" id="GO:0000981">
    <property type="term" value="F:DNA-binding transcription factor activity, RNA polymerase II-specific"/>
    <property type="evidence" value="ECO:0007669"/>
    <property type="project" value="TreeGrafter"/>
</dbReference>
<dbReference type="CDD" id="cd19689">
    <property type="entry name" value="bHLHzip_MLXIPL"/>
    <property type="match status" value="1"/>
</dbReference>
<keyword evidence="5" id="KW-0804">Transcription</keyword>
<feature type="coiled-coil region" evidence="7">
    <location>
        <begin position="648"/>
        <end position="689"/>
    </location>
</feature>
<dbReference type="PROSITE" id="PS50888">
    <property type="entry name" value="BHLH"/>
    <property type="match status" value="1"/>
</dbReference>
<evidence type="ECO:0000256" key="6">
    <source>
        <dbReference type="ARBA" id="ARBA00023242"/>
    </source>
</evidence>
<evidence type="ECO:0000259" key="9">
    <source>
        <dbReference type="PROSITE" id="PS50888"/>
    </source>
</evidence>